<evidence type="ECO:0000256" key="4">
    <source>
        <dbReference type="ARBA" id="ARBA00023125"/>
    </source>
</evidence>
<evidence type="ECO:0000256" key="5">
    <source>
        <dbReference type="ARBA" id="ARBA00023163"/>
    </source>
</evidence>
<evidence type="ECO:0000256" key="2">
    <source>
        <dbReference type="ARBA" id="ARBA00023015"/>
    </source>
</evidence>
<dbReference type="GO" id="GO:0016987">
    <property type="term" value="F:sigma factor activity"/>
    <property type="evidence" value="ECO:0007669"/>
    <property type="project" value="UniProtKB-KW"/>
</dbReference>
<dbReference type="EMBL" id="CP034951">
    <property type="protein sequence ID" value="QAA81724.1"/>
    <property type="molecule type" value="Genomic_DNA"/>
</dbReference>
<dbReference type="InterPro" id="IPR013325">
    <property type="entry name" value="RNA_pol_sigma_r2"/>
</dbReference>
<dbReference type="OrthoDB" id="9782108at2"/>
<feature type="domain" description="RNA polymerase sigma factor 70 region 4 type 2" evidence="7">
    <location>
        <begin position="122"/>
        <end position="174"/>
    </location>
</feature>
<dbReference type="SUPFAM" id="SSF88659">
    <property type="entry name" value="Sigma3 and sigma4 domains of RNA polymerase sigma factors"/>
    <property type="match status" value="1"/>
</dbReference>
<evidence type="ECO:0000259" key="7">
    <source>
        <dbReference type="Pfam" id="PF08281"/>
    </source>
</evidence>
<evidence type="ECO:0000313" key="8">
    <source>
        <dbReference type="EMBL" id="QAA81724.1"/>
    </source>
</evidence>
<keyword evidence="9" id="KW-1185">Reference proteome</keyword>
<dbReference type="InterPro" id="IPR014284">
    <property type="entry name" value="RNA_pol_sigma-70_dom"/>
</dbReference>
<accession>A0A410G371</accession>
<organism evidence="8 9">
    <name type="scientific">Aequorivita ciconiae</name>
    <dbReference type="NCBI Taxonomy" id="2494375"/>
    <lineage>
        <taxon>Bacteria</taxon>
        <taxon>Pseudomonadati</taxon>
        <taxon>Bacteroidota</taxon>
        <taxon>Flavobacteriia</taxon>
        <taxon>Flavobacteriales</taxon>
        <taxon>Flavobacteriaceae</taxon>
        <taxon>Aequorivita</taxon>
    </lineage>
</organism>
<dbReference type="AlphaFoldDB" id="A0A410G371"/>
<keyword evidence="5" id="KW-0804">Transcription</keyword>
<dbReference type="Proteomes" id="UP000285517">
    <property type="component" value="Chromosome"/>
</dbReference>
<dbReference type="InterPro" id="IPR013324">
    <property type="entry name" value="RNA_pol_sigma_r3/r4-like"/>
</dbReference>
<dbReference type="GO" id="GO:0006352">
    <property type="term" value="P:DNA-templated transcription initiation"/>
    <property type="evidence" value="ECO:0007669"/>
    <property type="project" value="InterPro"/>
</dbReference>
<dbReference type="InterPro" id="IPR013249">
    <property type="entry name" value="RNA_pol_sigma70_r4_t2"/>
</dbReference>
<comment type="similarity">
    <text evidence="1">Belongs to the sigma-70 factor family. ECF subfamily.</text>
</comment>
<dbReference type="Pfam" id="PF08281">
    <property type="entry name" value="Sigma70_r4_2"/>
    <property type="match status" value="1"/>
</dbReference>
<dbReference type="InterPro" id="IPR039425">
    <property type="entry name" value="RNA_pol_sigma-70-like"/>
</dbReference>
<name>A0A410G371_9FLAO</name>
<protein>
    <submittedName>
        <fullName evidence="8">Sigma-70 family RNA polymerase sigma factor</fullName>
    </submittedName>
</protein>
<keyword evidence="2" id="KW-0805">Transcription regulation</keyword>
<dbReference type="SUPFAM" id="SSF88946">
    <property type="entry name" value="Sigma2 domain of RNA polymerase sigma factors"/>
    <property type="match status" value="1"/>
</dbReference>
<dbReference type="GO" id="GO:0003677">
    <property type="term" value="F:DNA binding"/>
    <property type="evidence" value="ECO:0007669"/>
    <property type="project" value="UniProtKB-KW"/>
</dbReference>
<dbReference type="NCBIfam" id="TIGR02937">
    <property type="entry name" value="sigma70-ECF"/>
    <property type="match status" value="1"/>
</dbReference>
<dbReference type="Gene3D" id="1.10.1740.10">
    <property type="match status" value="1"/>
</dbReference>
<dbReference type="InterPro" id="IPR007627">
    <property type="entry name" value="RNA_pol_sigma70_r2"/>
</dbReference>
<keyword evidence="4" id="KW-0238">DNA-binding</keyword>
<dbReference type="PANTHER" id="PTHR43133">
    <property type="entry name" value="RNA POLYMERASE ECF-TYPE SIGMA FACTO"/>
    <property type="match status" value="1"/>
</dbReference>
<evidence type="ECO:0000256" key="1">
    <source>
        <dbReference type="ARBA" id="ARBA00010641"/>
    </source>
</evidence>
<feature type="domain" description="RNA polymerase sigma-70 region 2" evidence="6">
    <location>
        <begin position="12"/>
        <end position="77"/>
    </location>
</feature>
<dbReference type="Pfam" id="PF04542">
    <property type="entry name" value="Sigma70_r2"/>
    <property type="match status" value="1"/>
</dbReference>
<dbReference type="InterPro" id="IPR036388">
    <property type="entry name" value="WH-like_DNA-bd_sf"/>
</dbReference>
<gene>
    <name evidence="8" type="ORF">EI546_08295</name>
</gene>
<sequence length="184" mass="21440">MNLETLNPEKWVDKYADYLYNYTIVRVNDPIVAQDLISETFLAGLKAKKNFKGQATERTWLISILKRKIIDHYRKSNSAKGQAEMHISYKDPDSEGDWLEENASDPFDRTAEDLMENEELRLAILDCMGNLPDRQAEIFTMKTIDGFDTDVVCKEFNITPSNLWVTIHRARKSLMECLEKNWLK</sequence>
<proteinExistence type="inferred from homology"/>
<evidence type="ECO:0000313" key="9">
    <source>
        <dbReference type="Proteomes" id="UP000285517"/>
    </source>
</evidence>
<dbReference type="PANTHER" id="PTHR43133:SF8">
    <property type="entry name" value="RNA POLYMERASE SIGMA FACTOR HI_1459-RELATED"/>
    <property type="match status" value="1"/>
</dbReference>
<dbReference type="KEGG" id="aev:EI546_08295"/>
<evidence type="ECO:0000259" key="6">
    <source>
        <dbReference type="Pfam" id="PF04542"/>
    </source>
</evidence>
<keyword evidence="3" id="KW-0731">Sigma factor</keyword>
<evidence type="ECO:0000256" key="3">
    <source>
        <dbReference type="ARBA" id="ARBA00023082"/>
    </source>
</evidence>
<reference evidence="8 9" key="1">
    <citation type="submission" date="2019-01" db="EMBL/GenBank/DDBJ databases">
        <title>Complete genome sequencing of Aequorivita sp. H23M31.</title>
        <authorList>
            <person name="Bae J.-W."/>
        </authorList>
    </citation>
    <scope>NUCLEOTIDE SEQUENCE [LARGE SCALE GENOMIC DNA]</scope>
    <source>
        <strain evidence="8 9">H23M31</strain>
    </source>
</reference>
<dbReference type="Gene3D" id="1.10.10.10">
    <property type="entry name" value="Winged helix-like DNA-binding domain superfamily/Winged helix DNA-binding domain"/>
    <property type="match status" value="1"/>
</dbReference>